<comment type="caution">
    <text evidence="2">The sequence shown here is derived from an EMBL/GenBank/DDBJ whole genome shotgun (WGS) entry which is preliminary data.</text>
</comment>
<evidence type="ECO:0000313" key="2">
    <source>
        <dbReference type="EMBL" id="MCM1986094.1"/>
    </source>
</evidence>
<feature type="transmembrane region" description="Helical" evidence="1">
    <location>
        <begin position="385"/>
        <end position="404"/>
    </location>
</feature>
<evidence type="ECO:0000256" key="1">
    <source>
        <dbReference type="SAM" id="Phobius"/>
    </source>
</evidence>
<proteinExistence type="predicted"/>
<reference evidence="2" key="1">
    <citation type="journal article" date="2021" name="mSystems">
        <title>Bacteria and Archaea Synergistically Convert Glycine Betaine to Biogenic Methane in the Formosa Cold Seep of the South China Sea.</title>
        <authorList>
            <person name="Li L."/>
            <person name="Zhang W."/>
            <person name="Zhang S."/>
            <person name="Song L."/>
            <person name="Sun Q."/>
            <person name="Zhang H."/>
            <person name="Xiang H."/>
            <person name="Dong X."/>
        </authorList>
    </citation>
    <scope>NUCLEOTIDE SEQUENCE</scope>
    <source>
        <strain evidence="2">LLY</strain>
    </source>
</reference>
<name>A0A9E5DBG7_9EURY</name>
<gene>
    <name evidence="2" type="ORF">KDK67_03555</name>
</gene>
<protein>
    <submittedName>
        <fullName evidence="2">COG1361 S-layer family protein</fullName>
    </submittedName>
</protein>
<keyword evidence="1" id="KW-1133">Transmembrane helix</keyword>
<dbReference type="AlphaFoldDB" id="A0A9E5DBG7"/>
<dbReference type="EMBL" id="JAGSOI010000008">
    <property type="protein sequence ID" value="MCM1986094.1"/>
    <property type="molecule type" value="Genomic_DNA"/>
</dbReference>
<sequence>MKNYKRPIGILVLLMVLFVALAPILAGAESSSSTLRADLLRYDPYPAEIGAYVDVWIKIENFAAGTAEDVTIKIEPDYPLSLDSENNAMENFGILPPDRAAIHEYRLYVDDGAKAGTGSFDILYRASDDSSWQKSTFDIKVGSTTFDSKGTVGLSNIIASPEVFMPGDVGSVSFTLTNTAQQSTILIDDVNYDTFARVQSATLIGTDTITVTSQPYEGKGVLGQGDFVQVTYNLKVSDSIEDGTYFLDLVMIGNSHSFNNNWMVPVVVESSSVRVIPSMPLVLENGQANLEFDVANIHPNALSSVLVELEADGVEFLPQEYFVGSMDSDELFTIEVEAQAEDPDKTGTVNLTINTNYRNGLNEHDEVVGTRVLTLKHVGEDNDHTTLVVLLIGGVIVVVAYYLYRKKGLRISMES</sequence>
<organism evidence="2 3">
    <name type="scientific">Methanococcoides seepicolus</name>
    <dbReference type="NCBI Taxonomy" id="2828780"/>
    <lineage>
        <taxon>Archaea</taxon>
        <taxon>Methanobacteriati</taxon>
        <taxon>Methanobacteriota</taxon>
        <taxon>Stenosarchaea group</taxon>
        <taxon>Methanomicrobia</taxon>
        <taxon>Methanosarcinales</taxon>
        <taxon>Methanosarcinaceae</taxon>
        <taxon>Methanococcoides</taxon>
    </lineage>
</organism>
<dbReference type="Proteomes" id="UP001056766">
    <property type="component" value="Unassembled WGS sequence"/>
</dbReference>
<dbReference type="RefSeq" id="WP_250867460.1">
    <property type="nucleotide sequence ID" value="NZ_JAGSOI010000008.1"/>
</dbReference>
<accession>A0A9E5DBG7</accession>
<evidence type="ECO:0000313" key="3">
    <source>
        <dbReference type="Proteomes" id="UP001056766"/>
    </source>
</evidence>
<dbReference type="PANTHER" id="PTHR35902">
    <property type="entry name" value="S-LAYER DOMAIN-LIKE PROTEIN-RELATED"/>
    <property type="match status" value="1"/>
</dbReference>
<keyword evidence="1" id="KW-0472">Membrane</keyword>
<reference evidence="2" key="2">
    <citation type="submission" date="2021-04" db="EMBL/GenBank/DDBJ databases">
        <authorList>
            <person name="Dong X."/>
        </authorList>
    </citation>
    <scope>NUCLEOTIDE SEQUENCE</scope>
    <source>
        <strain evidence="2">LLY</strain>
    </source>
</reference>
<keyword evidence="3" id="KW-1185">Reference proteome</keyword>
<keyword evidence="1" id="KW-0812">Transmembrane</keyword>
<dbReference type="PANTHER" id="PTHR35902:SF3">
    <property type="entry name" value="NPCBM-ASSOCIATED, NEW3 DOMAIN OF ALPHA-GALACTOSIDASE"/>
    <property type="match status" value="1"/>
</dbReference>